<dbReference type="GO" id="GO:0005829">
    <property type="term" value="C:cytosol"/>
    <property type="evidence" value="ECO:0007669"/>
    <property type="project" value="TreeGrafter"/>
</dbReference>
<dbReference type="InterPro" id="IPR000253">
    <property type="entry name" value="FHA_dom"/>
</dbReference>
<evidence type="ECO:0000256" key="12">
    <source>
        <dbReference type="HAMAP-Rule" id="MF_03067"/>
    </source>
</evidence>
<comment type="pathway">
    <text evidence="12">Protein modification; protein ubiquitination.</text>
</comment>
<keyword evidence="5 12" id="KW-0227">DNA damage</keyword>
<evidence type="ECO:0000256" key="8">
    <source>
        <dbReference type="ARBA" id="ARBA00022833"/>
    </source>
</evidence>
<dbReference type="Gene3D" id="3.30.40.10">
    <property type="entry name" value="Zinc/RING finger domain, C3HC4 (zinc finger)"/>
    <property type="match status" value="1"/>
</dbReference>
<keyword evidence="6 12" id="KW-0863">Zinc-finger</keyword>
<dbReference type="GO" id="GO:0043130">
    <property type="term" value="F:ubiquitin binding"/>
    <property type="evidence" value="ECO:0007669"/>
    <property type="project" value="UniProtKB-UniRule"/>
</dbReference>
<dbReference type="PROSITE" id="PS00518">
    <property type="entry name" value="ZF_RING_1"/>
    <property type="match status" value="1"/>
</dbReference>
<dbReference type="Gene3D" id="2.60.200.20">
    <property type="match status" value="1"/>
</dbReference>
<keyword evidence="3 12" id="KW-0808">Transferase</keyword>
<evidence type="ECO:0000256" key="7">
    <source>
        <dbReference type="ARBA" id="ARBA00022786"/>
    </source>
</evidence>
<dbReference type="GO" id="GO:0008270">
    <property type="term" value="F:zinc ion binding"/>
    <property type="evidence" value="ECO:0007669"/>
    <property type="project" value="UniProtKB-KW"/>
</dbReference>
<evidence type="ECO:0000256" key="5">
    <source>
        <dbReference type="ARBA" id="ARBA00022763"/>
    </source>
</evidence>
<dbReference type="GO" id="GO:0010212">
    <property type="term" value="P:response to ionizing radiation"/>
    <property type="evidence" value="ECO:0007669"/>
    <property type="project" value="UniProtKB-UniRule"/>
</dbReference>
<evidence type="ECO:0000256" key="3">
    <source>
        <dbReference type="ARBA" id="ARBA00022679"/>
    </source>
</evidence>
<keyword evidence="13" id="KW-0175">Coiled coil</keyword>
<dbReference type="SMART" id="SM00184">
    <property type="entry name" value="RING"/>
    <property type="match status" value="1"/>
</dbReference>
<feature type="domain" description="FHA" evidence="14">
    <location>
        <begin position="26"/>
        <end position="97"/>
    </location>
</feature>
<keyword evidence="8 12" id="KW-0862">Zinc</keyword>
<dbReference type="STRING" id="303518.ENSPNYP00000030872"/>
<dbReference type="PROSITE" id="PS50089">
    <property type="entry name" value="ZF_RING_2"/>
    <property type="match status" value="1"/>
</dbReference>
<dbReference type="GO" id="GO:0070936">
    <property type="term" value="P:protein K48-linked ubiquitination"/>
    <property type="evidence" value="ECO:0007669"/>
    <property type="project" value="TreeGrafter"/>
</dbReference>
<dbReference type="GO" id="GO:0045739">
    <property type="term" value="P:positive regulation of DNA repair"/>
    <property type="evidence" value="ECO:0007669"/>
    <property type="project" value="UniProtKB-UniRule"/>
</dbReference>
<evidence type="ECO:0000256" key="13">
    <source>
        <dbReference type="SAM" id="Coils"/>
    </source>
</evidence>
<dbReference type="InterPro" id="IPR017907">
    <property type="entry name" value="Znf_RING_CS"/>
</dbReference>
<organism evidence="16">
    <name type="scientific">Pundamilia nyererei</name>
    <dbReference type="NCBI Taxonomy" id="303518"/>
    <lineage>
        <taxon>Eukaryota</taxon>
        <taxon>Metazoa</taxon>
        <taxon>Chordata</taxon>
        <taxon>Craniata</taxon>
        <taxon>Vertebrata</taxon>
        <taxon>Euteleostomi</taxon>
        <taxon>Actinopterygii</taxon>
        <taxon>Neopterygii</taxon>
        <taxon>Teleostei</taxon>
        <taxon>Neoteleostei</taxon>
        <taxon>Acanthomorphata</taxon>
        <taxon>Ovalentaria</taxon>
        <taxon>Cichlomorphae</taxon>
        <taxon>Cichliformes</taxon>
        <taxon>Cichlidae</taxon>
        <taxon>African cichlids</taxon>
        <taxon>Pseudocrenilabrinae</taxon>
        <taxon>Haplochromini</taxon>
        <taxon>Pundamilia</taxon>
    </lineage>
</organism>
<evidence type="ECO:0000259" key="15">
    <source>
        <dbReference type="PROSITE" id="PS50089"/>
    </source>
</evidence>
<comment type="similarity">
    <text evidence="12">Belongs to the RNF8 family.</text>
</comment>
<dbReference type="FunFam" id="2.60.200.20:FF:000015">
    <property type="entry name" value="E3 ubiquitin-protein ligase RNF8"/>
    <property type="match status" value="1"/>
</dbReference>
<evidence type="ECO:0000256" key="2">
    <source>
        <dbReference type="ARBA" id="ARBA00017908"/>
    </source>
</evidence>
<evidence type="ECO:0000256" key="11">
    <source>
        <dbReference type="ARBA" id="ARBA00023242"/>
    </source>
</evidence>
<proteinExistence type="inferred from homology"/>
<keyword evidence="10 12" id="KW-0234">DNA repair</keyword>
<comment type="catalytic activity">
    <reaction evidence="12">
        <text>S-ubiquitinyl-[E2 ubiquitin-conjugating enzyme]-L-cysteine + [acceptor protein]-L-lysine = [E2 ubiquitin-conjugating enzyme]-L-cysteine + N(6)-ubiquitinyl-[acceptor protein]-L-lysine.</text>
        <dbReference type="EC" id="2.3.2.27"/>
    </reaction>
</comment>
<dbReference type="GO" id="GO:0003682">
    <property type="term" value="F:chromatin binding"/>
    <property type="evidence" value="ECO:0007669"/>
    <property type="project" value="UniProtKB-UniRule"/>
</dbReference>
<evidence type="ECO:0000259" key="14">
    <source>
        <dbReference type="PROSITE" id="PS50006"/>
    </source>
</evidence>
<protein>
    <recommendedName>
        <fullName evidence="2">E3 ubiquitin-protein ligase CHFR</fullName>
    </recommendedName>
</protein>
<dbReference type="HAMAP" id="MF_03067">
    <property type="entry name" value="RNF8"/>
    <property type="match status" value="1"/>
</dbReference>
<evidence type="ECO:0000256" key="10">
    <source>
        <dbReference type="ARBA" id="ARBA00023204"/>
    </source>
</evidence>
<keyword evidence="4 12" id="KW-0479">Metal-binding</keyword>
<dbReference type="Gene3D" id="1.20.5.170">
    <property type="match status" value="1"/>
</dbReference>
<dbReference type="InterPro" id="IPR008984">
    <property type="entry name" value="SMAD_FHA_dom_sf"/>
</dbReference>
<comment type="similarity">
    <text evidence="1">Belongs to the CHFR family.</text>
</comment>
<keyword evidence="7 12" id="KW-0833">Ubl conjugation pathway</keyword>
<dbReference type="UniPathway" id="UPA00143"/>
<dbReference type="InterPro" id="IPR017335">
    <property type="entry name" value="RNF8"/>
</dbReference>
<dbReference type="GO" id="GO:0005634">
    <property type="term" value="C:nucleus"/>
    <property type="evidence" value="ECO:0007669"/>
    <property type="project" value="UniProtKB-UniRule"/>
</dbReference>
<evidence type="ECO:0000256" key="9">
    <source>
        <dbReference type="ARBA" id="ARBA00022853"/>
    </source>
</evidence>
<feature type="coiled-coil region" evidence="13">
    <location>
        <begin position="229"/>
        <end position="375"/>
    </location>
</feature>
<dbReference type="InterPro" id="IPR001841">
    <property type="entry name" value="Znf_RING"/>
</dbReference>
<dbReference type="Ensembl" id="ENSPNYT00000031621.1">
    <property type="protein sequence ID" value="ENSPNYP00000030872.1"/>
    <property type="gene ID" value="ENSPNYG00000023268.1"/>
</dbReference>
<dbReference type="InterPro" id="IPR013083">
    <property type="entry name" value="Znf_RING/FYVE/PHD"/>
</dbReference>
<dbReference type="GO" id="GO:0006302">
    <property type="term" value="P:double-strand break repair"/>
    <property type="evidence" value="ECO:0007669"/>
    <property type="project" value="UniProtKB-UniRule"/>
</dbReference>
<dbReference type="PROSITE" id="PS50006">
    <property type="entry name" value="FHA_DOMAIN"/>
    <property type="match status" value="1"/>
</dbReference>
<dbReference type="CDD" id="cd22663">
    <property type="entry name" value="FHA_RNF8"/>
    <property type="match status" value="1"/>
</dbReference>
<dbReference type="SUPFAM" id="SSF57850">
    <property type="entry name" value="RING/U-box"/>
    <property type="match status" value="1"/>
</dbReference>
<evidence type="ECO:0000313" key="16">
    <source>
        <dbReference type="Ensembl" id="ENSPNYP00000030872.1"/>
    </source>
</evidence>
<dbReference type="GO" id="GO:0006325">
    <property type="term" value="P:chromatin organization"/>
    <property type="evidence" value="ECO:0007669"/>
    <property type="project" value="UniProtKB-KW"/>
</dbReference>
<dbReference type="GO" id="GO:0061630">
    <property type="term" value="F:ubiquitin protein ligase activity"/>
    <property type="evidence" value="ECO:0007669"/>
    <property type="project" value="UniProtKB-EC"/>
</dbReference>
<dbReference type="GO" id="GO:0006511">
    <property type="term" value="P:ubiquitin-dependent protein catabolic process"/>
    <property type="evidence" value="ECO:0007669"/>
    <property type="project" value="TreeGrafter"/>
</dbReference>
<dbReference type="Pfam" id="PF13920">
    <property type="entry name" value="zf-C3HC4_3"/>
    <property type="match status" value="1"/>
</dbReference>
<dbReference type="GO" id="GO:0000151">
    <property type="term" value="C:ubiquitin ligase complex"/>
    <property type="evidence" value="ECO:0007669"/>
    <property type="project" value="UniProtKB-UniRule"/>
</dbReference>
<dbReference type="AlphaFoldDB" id="A0A3B4H526"/>
<keyword evidence="11 12" id="KW-0539">Nucleus</keyword>
<evidence type="ECO:0000256" key="6">
    <source>
        <dbReference type="ARBA" id="ARBA00022771"/>
    </source>
</evidence>
<name>A0A3B4H526_9CICH</name>
<reference evidence="16" key="1">
    <citation type="submission" date="2023-09" db="UniProtKB">
        <authorList>
            <consortium name="Ensembl"/>
        </authorList>
    </citation>
    <scope>IDENTIFICATION</scope>
</reference>
<sequence>MDKETAADCCAAEDDEYPDSEVFCLMRVGRNSDWLRLFENTEITIGRGVDVTYQLLSPTCPLMISRLHCTFRQSEDGHWTVTDKKSLNGVWVNGTRLPSDEAHPVRLGDSIQLGVPVIGNKAEFDYVVVQKPLRDIKHFLAKKLVERVTSKSAHISKKPKRKLTMEEVEPSTSKPKLYRCSSADKSLAVPCPLSPLKETNVPSNKRMSEKYYSEVLFSLFIVCRYSQNILLLREQVDNTQRQVASLEGEPRQADPLREEQVRELRGQLDTLRAKMHRMETLEKSFSETKRLLEVSCFLFCFEQKTQQQEELLKKQLEEALQEQKKVIGELALSRQGFEEILLAKNKELEVTKEEKEKARAQKEEVVTQVTEVLENELQCIICSELFIEAVILNCAHSFCCYCINQWRKKKDECPICRQAIQSQTRCLALDNCIDRMVENLSLDMKARRQTLISERKGERRSYNIMYS</sequence>
<dbReference type="PANTHER" id="PTHR15067">
    <property type="entry name" value="E3 UBIQUITIN-PROTEIN LIGASE RNF8"/>
    <property type="match status" value="1"/>
</dbReference>
<dbReference type="Pfam" id="PF00498">
    <property type="entry name" value="FHA"/>
    <property type="match status" value="1"/>
</dbReference>
<dbReference type="GeneTree" id="ENSGT00400000022349"/>
<dbReference type="PANTHER" id="PTHR15067:SF4">
    <property type="entry name" value="E3 UBIQUITIN-PROTEIN LIGASE RNF8"/>
    <property type="match status" value="1"/>
</dbReference>
<evidence type="ECO:0000256" key="1">
    <source>
        <dbReference type="ARBA" id="ARBA00005797"/>
    </source>
</evidence>
<dbReference type="SUPFAM" id="SSF49879">
    <property type="entry name" value="SMAD/FHA domain"/>
    <property type="match status" value="1"/>
</dbReference>
<keyword evidence="9 12" id="KW-0156">Chromatin regulator</keyword>
<dbReference type="SMART" id="SM00240">
    <property type="entry name" value="FHA"/>
    <property type="match status" value="1"/>
</dbReference>
<dbReference type="GO" id="GO:0042393">
    <property type="term" value="F:histone binding"/>
    <property type="evidence" value="ECO:0007669"/>
    <property type="project" value="UniProtKB-UniRule"/>
</dbReference>
<dbReference type="CDD" id="cd16535">
    <property type="entry name" value="RING-HC_RNF8"/>
    <property type="match status" value="1"/>
</dbReference>
<dbReference type="GO" id="GO:0035861">
    <property type="term" value="C:site of double-strand break"/>
    <property type="evidence" value="ECO:0007669"/>
    <property type="project" value="TreeGrafter"/>
</dbReference>
<evidence type="ECO:0000256" key="4">
    <source>
        <dbReference type="ARBA" id="ARBA00022723"/>
    </source>
</evidence>
<feature type="domain" description="RING-type" evidence="15">
    <location>
        <begin position="379"/>
        <end position="417"/>
    </location>
</feature>
<accession>A0A3B4H526</accession>
<gene>
    <name evidence="12" type="primary">RNF8</name>
</gene>